<dbReference type="EMBL" id="PGCJ01000981">
    <property type="protein sequence ID" value="PLW12475.1"/>
    <property type="molecule type" value="Genomic_DNA"/>
</dbReference>
<proteinExistence type="predicted"/>
<organism evidence="1 2">
    <name type="scientific">Puccinia coronata f. sp. avenae</name>
    <dbReference type="NCBI Taxonomy" id="200324"/>
    <lineage>
        <taxon>Eukaryota</taxon>
        <taxon>Fungi</taxon>
        <taxon>Dikarya</taxon>
        <taxon>Basidiomycota</taxon>
        <taxon>Pucciniomycotina</taxon>
        <taxon>Pucciniomycetes</taxon>
        <taxon>Pucciniales</taxon>
        <taxon>Pucciniaceae</taxon>
        <taxon>Puccinia</taxon>
    </lineage>
</organism>
<keyword evidence="2" id="KW-1185">Reference proteome</keyword>
<gene>
    <name evidence="1" type="ORF">PCANC_21671</name>
</gene>
<evidence type="ECO:0000313" key="1">
    <source>
        <dbReference type="EMBL" id="PLW12475.1"/>
    </source>
</evidence>
<sequence>FHYTNELLQRGRMELEWIAGVDQLADVFTKALGPCLLGNLPGLFLGNTLNRVKSTRVVPYGVQPYSDSNDQSAQFALPTDLSSLDL</sequence>
<evidence type="ECO:0000313" key="2">
    <source>
        <dbReference type="Proteomes" id="UP000235388"/>
    </source>
</evidence>
<accession>A0A2N5SGZ1</accession>
<comment type="caution">
    <text evidence="1">The sequence shown here is derived from an EMBL/GenBank/DDBJ whole genome shotgun (WGS) entry which is preliminary data.</text>
</comment>
<name>A0A2N5SGZ1_9BASI</name>
<dbReference type="Proteomes" id="UP000235388">
    <property type="component" value="Unassembled WGS sequence"/>
</dbReference>
<dbReference type="AlphaFoldDB" id="A0A2N5SGZ1"/>
<reference evidence="1 2" key="1">
    <citation type="submission" date="2017-11" db="EMBL/GenBank/DDBJ databases">
        <title>De novo assembly and phasing of dikaryotic genomes from two isolates of Puccinia coronata f. sp. avenae, the causal agent of oat crown rust.</title>
        <authorList>
            <person name="Miller M.E."/>
            <person name="Zhang Y."/>
            <person name="Omidvar V."/>
            <person name="Sperschneider J."/>
            <person name="Schwessinger B."/>
            <person name="Raley C."/>
            <person name="Palmer J.M."/>
            <person name="Garnica D."/>
            <person name="Upadhyaya N."/>
            <person name="Rathjen J."/>
            <person name="Taylor J.M."/>
            <person name="Park R.F."/>
            <person name="Dodds P.N."/>
            <person name="Hirsch C.D."/>
            <person name="Kianian S.F."/>
            <person name="Figueroa M."/>
        </authorList>
    </citation>
    <scope>NUCLEOTIDE SEQUENCE [LARGE SCALE GENOMIC DNA]</scope>
    <source>
        <strain evidence="1">12NC29</strain>
    </source>
</reference>
<feature type="non-terminal residue" evidence="1">
    <location>
        <position position="1"/>
    </location>
</feature>
<protein>
    <submittedName>
        <fullName evidence="1">Uncharacterized protein</fullName>
    </submittedName>
</protein>